<dbReference type="EMBL" id="OY731398">
    <property type="protein sequence ID" value="CAJ1801277.1"/>
    <property type="molecule type" value="Genomic_DNA"/>
</dbReference>
<comment type="subcellular location">
    <subcellularLocation>
        <location evidence="1">Plastid</location>
        <location evidence="1">Chloroplast membrane</location>
        <topology evidence="1">Multi-pass membrane protein</topology>
    </subcellularLocation>
</comment>
<evidence type="ECO:0000313" key="12">
    <source>
        <dbReference type="Proteomes" id="UP001189624"/>
    </source>
</evidence>
<dbReference type="GO" id="GO:0009648">
    <property type="term" value="P:photoperiodism"/>
    <property type="evidence" value="ECO:0007669"/>
    <property type="project" value="EnsemblPlants"/>
</dbReference>
<evidence type="ECO:0000256" key="2">
    <source>
        <dbReference type="ARBA" id="ARBA00010793"/>
    </source>
</evidence>
<evidence type="ECO:0000256" key="10">
    <source>
        <dbReference type="SAM" id="Phobius"/>
    </source>
</evidence>
<keyword evidence="7 10" id="KW-1133">Transmembrane helix</keyword>
<dbReference type="InterPro" id="IPR021825">
    <property type="entry name" value="RETICULATA-related"/>
</dbReference>
<dbReference type="GO" id="GO:0048366">
    <property type="term" value="P:leaf development"/>
    <property type="evidence" value="ECO:0007669"/>
    <property type="project" value="EnsemblPlants"/>
</dbReference>
<dbReference type="PANTHER" id="PTHR31038">
    <property type="entry name" value="EXPRESSED PROTEIN-RELATED"/>
    <property type="match status" value="1"/>
</dbReference>
<keyword evidence="4" id="KW-0934">Plastid</keyword>
<dbReference type="AlphaFoldDB" id="A0AA86RLF2"/>
<feature type="transmembrane region" description="Helical" evidence="10">
    <location>
        <begin position="336"/>
        <end position="356"/>
    </location>
</feature>
<gene>
    <name evidence="11" type="ORF">AYBTSS11_LOCUS646</name>
</gene>
<evidence type="ECO:0000256" key="5">
    <source>
        <dbReference type="ARBA" id="ARBA00022692"/>
    </source>
</evidence>
<keyword evidence="8 10" id="KW-0472">Membrane</keyword>
<evidence type="ECO:0000256" key="7">
    <source>
        <dbReference type="ARBA" id="ARBA00022989"/>
    </source>
</evidence>
<evidence type="ECO:0000313" key="11">
    <source>
        <dbReference type="EMBL" id="CAJ1801277.1"/>
    </source>
</evidence>
<feature type="compositionally biased region" description="Acidic residues" evidence="9">
    <location>
        <begin position="147"/>
        <end position="156"/>
    </location>
</feature>
<evidence type="ECO:0000256" key="9">
    <source>
        <dbReference type="SAM" id="MobiDB-lite"/>
    </source>
</evidence>
<accession>A0AA86RLF2</accession>
<dbReference type="Proteomes" id="UP001189624">
    <property type="component" value="Chromosome 1"/>
</dbReference>
<evidence type="ECO:0000256" key="4">
    <source>
        <dbReference type="ARBA" id="ARBA00022640"/>
    </source>
</evidence>
<keyword evidence="3" id="KW-0150">Chloroplast</keyword>
<comment type="similarity">
    <text evidence="2">Belongs to the RETICULATA family.</text>
</comment>
<sequence>MAGCSSNFAVAGVANVRKEALFGNLGNQESNLIRLSFRGVSKEAAFQVLCGSKGGRSCVPMQKKKMFLVMSMSQPSAESQSAVTSIGVSEGGSDSLLSKDHVTQVNESNSKIDRNDDNGVVLDGSGGNGNFGSGGERDGNGGGGGGDDGDSHDNEEEEFGPILRYEEVMRETEARGTTLPLDMIEAAKSVGIPKELLLRYLDLQGSFWPLGFFIRSCSMLRNRMLADPSFLFKIGSEIVIDTCCATFAEVQKRGKDFWAEFELYLADLLVGLVVNVALVGMLAPYARIGKPSISSGYLGRMQKAYAALPSSVFEAERPGCRFSVQQRLGTYFYKGIMYGAVGFACGIIGQGIANMIMTAKRSLKKSEEDIPVPPLIKSAALWGVFLAVSSNTRYQIVNGLERLVEASPLAKQVPPVALAFTVGVRFANNVYGGMQFVDWARWSGVQ</sequence>
<keyword evidence="5 10" id="KW-0812">Transmembrane</keyword>
<keyword evidence="12" id="KW-1185">Reference proteome</keyword>
<protein>
    <submittedName>
        <fullName evidence="11">Uncharacterized protein</fullName>
    </submittedName>
</protein>
<proteinExistence type="inferred from homology"/>
<evidence type="ECO:0000256" key="6">
    <source>
        <dbReference type="ARBA" id="ARBA00022946"/>
    </source>
</evidence>
<dbReference type="Gramene" id="rna-AYBTSS11_LOCUS646">
    <property type="protein sequence ID" value="CAJ1801277.1"/>
    <property type="gene ID" value="gene-AYBTSS11_LOCUS646"/>
</dbReference>
<dbReference type="GO" id="GO:0000302">
    <property type="term" value="P:response to reactive oxygen species"/>
    <property type="evidence" value="ECO:0007669"/>
    <property type="project" value="EnsemblPlants"/>
</dbReference>
<evidence type="ECO:0000256" key="1">
    <source>
        <dbReference type="ARBA" id="ARBA00004508"/>
    </source>
</evidence>
<evidence type="ECO:0000256" key="3">
    <source>
        <dbReference type="ARBA" id="ARBA00022528"/>
    </source>
</evidence>
<organism evidence="11 12">
    <name type="scientific">Sphenostylis stenocarpa</name>
    <dbReference type="NCBI Taxonomy" id="92480"/>
    <lineage>
        <taxon>Eukaryota</taxon>
        <taxon>Viridiplantae</taxon>
        <taxon>Streptophyta</taxon>
        <taxon>Embryophyta</taxon>
        <taxon>Tracheophyta</taxon>
        <taxon>Spermatophyta</taxon>
        <taxon>Magnoliopsida</taxon>
        <taxon>eudicotyledons</taxon>
        <taxon>Gunneridae</taxon>
        <taxon>Pentapetalae</taxon>
        <taxon>rosids</taxon>
        <taxon>fabids</taxon>
        <taxon>Fabales</taxon>
        <taxon>Fabaceae</taxon>
        <taxon>Papilionoideae</taxon>
        <taxon>50 kb inversion clade</taxon>
        <taxon>NPAAA clade</taxon>
        <taxon>indigoferoid/millettioid clade</taxon>
        <taxon>Phaseoleae</taxon>
        <taxon>Sphenostylis</taxon>
    </lineage>
</organism>
<dbReference type="PANTHER" id="PTHR31038:SF10">
    <property type="entry name" value="OS04G0524400 PROTEIN"/>
    <property type="match status" value="1"/>
</dbReference>
<keyword evidence="6" id="KW-0809">Transit peptide</keyword>
<reference evidence="11" key="1">
    <citation type="submission" date="2023-10" db="EMBL/GenBank/DDBJ databases">
        <authorList>
            <person name="Domelevo Entfellner J.-B."/>
        </authorList>
    </citation>
    <scope>NUCLEOTIDE SEQUENCE</scope>
</reference>
<feature type="compositionally biased region" description="Gly residues" evidence="9">
    <location>
        <begin position="124"/>
        <end position="146"/>
    </location>
</feature>
<dbReference type="GO" id="GO:0009658">
    <property type="term" value="P:chloroplast organization"/>
    <property type="evidence" value="ECO:0007669"/>
    <property type="project" value="EnsemblPlants"/>
</dbReference>
<dbReference type="GO" id="GO:0009706">
    <property type="term" value="C:chloroplast inner membrane"/>
    <property type="evidence" value="ECO:0007669"/>
    <property type="project" value="TreeGrafter"/>
</dbReference>
<feature type="region of interest" description="Disordered" evidence="9">
    <location>
        <begin position="87"/>
        <end position="156"/>
    </location>
</feature>
<name>A0AA86RLF2_9FABA</name>
<dbReference type="Pfam" id="PF11891">
    <property type="entry name" value="RETICULATA-like"/>
    <property type="match status" value="1"/>
</dbReference>
<feature type="transmembrane region" description="Helical" evidence="10">
    <location>
        <begin position="263"/>
        <end position="286"/>
    </location>
</feature>
<evidence type="ECO:0000256" key="8">
    <source>
        <dbReference type="ARBA" id="ARBA00023136"/>
    </source>
</evidence>